<keyword evidence="3" id="KW-1185">Reference proteome</keyword>
<evidence type="ECO:0000313" key="3">
    <source>
        <dbReference type="Proteomes" id="UP000198848"/>
    </source>
</evidence>
<dbReference type="Proteomes" id="UP000198848">
    <property type="component" value="Unassembled WGS sequence"/>
</dbReference>
<proteinExistence type="predicted"/>
<name>A0A1H1IM47_NATTX</name>
<evidence type="ECO:0000256" key="1">
    <source>
        <dbReference type="SAM" id="MobiDB-lite"/>
    </source>
</evidence>
<gene>
    <name evidence="2" type="ORF">SAMN04489842_3624</name>
</gene>
<accession>A0A1H1IM47</accession>
<feature type="region of interest" description="Disordered" evidence="1">
    <location>
        <begin position="198"/>
        <end position="225"/>
    </location>
</feature>
<dbReference type="AlphaFoldDB" id="A0A1H1IM47"/>
<dbReference type="EMBL" id="FNLC01000005">
    <property type="protein sequence ID" value="SDR38801.1"/>
    <property type="molecule type" value="Genomic_DNA"/>
</dbReference>
<reference evidence="3" key="1">
    <citation type="submission" date="2016-10" db="EMBL/GenBank/DDBJ databases">
        <authorList>
            <person name="Varghese N."/>
            <person name="Submissions S."/>
        </authorList>
    </citation>
    <scope>NUCLEOTIDE SEQUENCE [LARGE SCALE GENOMIC DNA]</scope>
    <source>
        <strain evidence="3">DSM 24767</strain>
    </source>
</reference>
<organism evidence="2 3">
    <name type="scientific">Natronobacterium texcoconense</name>
    <dbReference type="NCBI Taxonomy" id="1095778"/>
    <lineage>
        <taxon>Archaea</taxon>
        <taxon>Methanobacteriati</taxon>
        <taxon>Methanobacteriota</taxon>
        <taxon>Stenosarchaea group</taxon>
        <taxon>Halobacteria</taxon>
        <taxon>Halobacteriales</taxon>
        <taxon>Natrialbaceae</taxon>
        <taxon>Natronobacterium</taxon>
    </lineage>
</organism>
<dbReference type="STRING" id="1095778.SAMN04489842_3624"/>
<sequence length="225" mass="24107">MNRRTFVLGTGALVSGGIAAVGTGAFTSLTADRDADVRVTNDSEAYLRLEATDDYFDQDWMPYATTDTSSGAIEFSFDDAVEGVDGDGVAIESTYEFLGRPAGSDAEGNYTSMFVAQNQGTSDVLIQQPDDVDSDAEVRVIVEELDPDTFEPTGEINDLVEDQSVFVPKGEAVGLGIRIDTTDVDEPFGETVEIPVRAEETDFDGFSTESDSADSVRGPKPIEPE</sequence>
<protein>
    <submittedName>
        <fullName evidence="2">Uncharacterized protein</fullName>
    </submittedName>
</protein>
<evidence type="ECO:0000313" key="2">
    <source>
        <dbReference type="EMBL" id="SDR38801.1"/>
    </source>
</evidence>